<dbReference type="InterPro" id="IPR011124">
    <property type="entry name" value="Znf_CW"/>
</dbReference>
<evidence type="ECO:0000313" key="5">
    <source>
        <dbReference type="EMBL" id="ABK27156.1"/>
    </source>
</evidence>
<keyword evidence="2" id="KW-0863">Zinc-finger</keyword>
<keyword evidence="1" id="KW-0479">Metal-binding</keyword>
<evidence type="ECO:0000256" key="1">
    <source>
        <dbReference type="ARBA" id="ARBA00022723"/>
    </source>
</evidence>
<dbReference type="Gene3D" id="3.30.40.10">
    <property type="entry name" value="Zinc/RING finger domain, C3HC4 (zinc finger)"/>
    <property type="match status" value="1"/>
</dbReference>
<dbReference type="InterPro" id="IPR013083">
    <property type="entry name" value="Znf_RING/FYVE/PHD"/>
</dbReference>
<dbReference type="FunFam" id="3.30.40.100:FF:000005">
    <property type="entry name" value="uncharacterized protein LOC106759733 isoform X4"/>
    <property type="match status" value="1"/>
</dbReference>
<protein>
    <recommendedName>
        <fullName evidence="4">CW-type domain-containing protein</fullName>
    </recommendedName>
</protein>
<dbReference type="AlphaFoldDB" id="A9P2P5"/>
<keyword evidence="3" id="KW-0862">Zinc</keyword>
<reference evidence="5" key="1">
    <citation type="journal article" date="2008" name="BMC Genomics">
        <title>A conifer genomics resource of 200,000 spruce (Picea spp.) ESTs and 6,464 high-quality, sequence-finished full-length cDNAs for Sitka spruce (Picea sitchensis).</title>
        <authorList>
            <person name="Ralph S.G."/>
            <person name="Chun H.J."/>
            <person name="Kolosova N."/>
            <person name="Cooper D."/>
            <person name="Oddy C."/>
            <person name="Ritland C.E."/>
            <person name="Kirkpatrick R."/>
            <person name="Moore R."/>
            <person name="Barber S."/>
            <person name="Holt R.A."/>
            <person name="Jones S.J."/>
            <person name="Marra M.A."/>
            <person name="Douglas C.J."/>
            <person name="Ritland K."/>
            <person name="Bohlmann J."/>
        </authorList>
    </citation>
    <scope>NUCLEOTIDE SEQUENCE</scope>
    <source>
        <tissue evidence="5">Green portion of the leader tissue</tissue>
    </source>
</reference>
<dbReference type="GO" id="GO:0008270">
    <property type="term" value="F:zinc ion binding"/>
    <property type="evidence" value="ECO:0007669"/>
    <property type="project" value="UniProtKB-KW"/>
</dbReference>
<dbReference type="InterPro" id="IPR011011">
    <property type="entry name" value="Znf_FYVE_PHD"/>
</dbReference>
<dbReference type="SUPFAM" id="SSF57903">
    <property type="entry name" value="FYVE/PHD zinc finger"/>
    <property type="match status" value="1"/>
</dbReference>
<accession>A9P2P5</accession>
<name>A9P2P5_PICSI</name>
<feature type="domain" description="CW-type" evidence="4">
    <location>
        <begin position="139"/>
        <end position="208"/>
    </location>
</feature>
<evidence type="ECO:0000259" key="4">
    <source>
        <dbReference type="PROSITE" id="PS51050"/>
    </source>
</evidence>
<evidence type="ECO:0000256" key="2">
    <source>
        <dbReference type="ARBA" id="ARBA00022771"/>
    </source>
</evidence>
<dbReference type="EMBL" id="EF087925">
    <property type="protein sequence ID" value="ABK27156.1"/>
    <property type="molecule type" value="mRNA"/>
</dbReference>
<organism evidence="5">
    <name type="scientific">Picea sitchensis</name>
    <name type="common">Sitka spruce</name>
    <name type="synonym">Pinus sitchensis</name>
    <dbReference type="NCBI Taxonomy" id="3332"/>
    <lineage>
        <taxon>Eukaryota</taxon>
        <taxon>Viridiplantae</taxon>
        <taxon>Streptophyta</taxon>
        <taxon>Embryophyta</taxon>
        <taxon>Tracheophyta</taxon>
        <taxon>Spermatophyta</taxon>
        <taxon>Pinopsida</taxon>
        <taxon>Pinidae</taxon>
        <taxon>Conifers I</taxon>
        <taxon>Pinales</taxon>
        <taxon>Pinaceae</taxon>
        <taxon>Picea</taxon>
    </lineage>
</organism>
<dbReference type="Gene3D" id="3.30.40.100">
    <property type="match status" value="1"/>
</dbReference>
<dbReference type="PROSITE" id="PS51050">
    <property type="entry name" value="ZF_CW"/>
    <property type="match status" value="1"/>
</dbReference>
<evidence type="ECO:0000256" key="3">
    <source>
        <dbReference type="ARBA" id="ARBA00022833"/>
    </source>
</evidence>
<proteinExistence type="evidence at transcript level"/>
<sequence length="245" mass="28154">MCEEAFHMSCCSPKIKSVPVQDEWHCQYCKKKRKKREKKCLIVSKSSQSILDESCSKSEKSAEDKADLFRRMLQDNQHYTTQVRIGKAFQADVPDWTGKVQDDAESLFLGEPLEMEGAQQNLMNELWSNGWQPVQSLFPGLVENWLQCQNVIEEGVPCPHGRKAKDVICGKWRRAPLLEVQNDDWDCSCAVVWDPVHSDCAVPQELATEEILWRLKATEMAKLQLNNKKRKSKMKHSIVEETKTG</sequence>